<dbReference type="EMBL" id="JANIBL010000054">
    <property type="protein sequence ID" value="MCQ8118948.1"/>
    <property type="molecule type" value="Genomic_DNA"/>
</dbReference>
<evidence type="ECO:0008006" key="3">
    <source>
        <dbReference type="Google" id="ProtNLM"/>
    </source>
</evidence>
<evidence type="ECO:0000313" key="2">
    <source>
        <dbReference type="Proteomes" id="UP001524570"/>
    </source>
</evidence>
<name>A0ABT1TVZ2_9GAMM</name>
<reference evidence="1 2" key="1">
    <citation type="submission" date="2022-07" db="EMBL/GenBank/DDBJ databases">
        <title>Methylomonas rivi sp. nov., Methylomonas rosea sp. nov., Methylomonas aureus sp. nov. and Methylomonas subterranea sp. nov., four novel methanotrophs isolated from a freshwater creek and the deep terrestrial subsurface.</title>
        <authorList>
            <person name="Abin C."/>
            <person name="Sankaranarayanan K."/>
            <person name="Garner C."/>
            <person name="Sindelar R."/>
            <person name="Kotary K."/>
            <person name="Garner R."/>
            <person name="Barclay S."/>
            <person name="Lawson P."/>
            <person name="Krumholz L."/>
        </authorList>
    </citation>
    <scope>NUCLEOTIDE SEQUENCE [LARGE SCALE GENOMIC DNA]</scope>
    <source>
        <strain evidence="1 2">WSC-7</strain>
    </source>
</reference>
<dbReference type="Proteomes" id="UP001524570">
    <property type="component" value="Unassembled WGS sequence"/>
</dbReference>
<dbReference type="RefSeq" id="WP_256607904.1">
    <property type="nucleotide sequence ID" value="NZ_JANIBL010000054.1"/>
</dbReference>
<proteinExistence type="predicted"/>
<keyword evidence="2" id="KW-1185">Reference proteome</keyword>
<protein>
    <recommendedName>
        <fullName evidence="3">TonB-dependent receptor-like beta-barrel domain-containing protein</fullName>
    </recommendedName>
</protein>
<gene>
    <name evidence="1" type="ORF">NP589_16045</name>
</gene>
<comment type="caution">
    <text evidence="1">The sequence shown here is derived from an EMBL/GenBank/DDBJ whole genome shotgun (WGS) entry which is preliminary data.</text>
</comment>
<organism evidence="1 2">
    <name type="scientific">Methylomonas rosea</name>
    <dbReference type="NCBI Taxonomy" id="2952227"/>
    <lineage>
        <taxon>Bacteria</taxon>
        <taxon>Pseudomonadati</taxon>
        <taxon>Pseudomonadota</taxon>
        <taxon>Gammaproteobacteria</taxon>
        <taxon>Methylococcales</taxon>
        <taxon>Methylococcaceae</taxon>
        <taxon>Methylomonas</taxon>
    </lineage>
</organism>
<accession>A0ABT1TVZ2</accession>
<sequence>MGDRARTDAAIGIGTRDKHWDLSLIGKNIFNDRNHETGWNSYAPDPYPRWFGIQLSGKI</sequence>
<evidence type="ECO:0000313" key="1">
    <source>
        <dbReference type="EMBL" id="MCQ8118948.1"/>
    </source>
</evidence>